<feature type="compositionally biased region" description="Pro residues" evidence="1">
    <location>
        <begin position="441"/>
        <end position="458"/>
    </location>
</feature>
<feature type="compositionally biased region" description="Pro residues" evidence="1">
    <location>
        <begin position="1"/>
        <end position="10"/>
    </location>
</feature>
<feature type="compositionally biased region" description="Polar residues" evidence="1">
    <location>
        <begin position="183"/>
        <end position="195"/>
    </location>
</feature>
<feature type="compositionally biased region" description="Low complexity" evidence="1">
    <location>
        <begin position="169"/>
        <end position="182"/>
    </location>
</feature>
<feature type="compositionally biased region" description="Basic and acidic residues" evidence="1">
    <location>
        <begin position="88"/>
        <end position="97"/>
    </location>
</feature>
<evidence type="ECO:0008006" key="4">
    <source>
        <dbReference type="Google" id="ProtNLM"/>
    </source>
</evidence>
<dbReference type="Proteomes" id="UP001549921">
    <property type="component" value="Unassembled WGS sequence"/>
</dbReference>
<feature type="compositionally biased region" description="Pro residues" evidence="1">
    <location>
        <begin position="494"/>
        <end position="508"/>
    </location>
</feature>
<gene>
    <name evidence="2" type="ORF">ABMA28_000372</name>
</gene>
<feature type="region of interest" description="Disordered" evidence="1">
    <location>
        <begin position="1"/>
        <end position="196"/>
    </location>
</feature>
<comment type="caution">
    <text evidence="2">The sequence shown here is derived from an EMBL/GenBank/DDBJ whole genome shotgun (WGS) entry which is preliminary data.</text>
</comment>
<evidence type="ECO:0000313" key="2">
    <source>
        <dbReference type="EMBL" id="KAL0852135.1"/>
    </source>
</evidence>
<evidence type="ECO:0000313" key="3">
    <source>
        <dbReference type="Proteomes" id="UP001549921"/>
    </source>
</evidence>
<feature type="compositionally biased region" description="Basic and acidic residues" evidence="1">
    <location>
        <begin position="564"/>
        <end position="575"/>
    </location>
</feature>
<dbReference type="EMBL" id="JBEDNZ010000001">
    <property type="protein sequence ID" value="KAL0852135.1"/>
    <property type="molecule type" value="Genomic_DNA"/>
</dbReference>
<reference evidence="2 3" key="1">
    <citation type="submission" date="2024-06" db="EMBL/GenBank/DDBJ databases">
        <title>A chromosome-level genome assembly of beet webworm, Loxostege sticticalis.</title>
        <authorList>
            <person name="Zhang Y."/>
        </authorList>
    </citation>
    <scope>NUCLEOTIDE SEQUENCE [LARGE SCALE GENOMIC DNA]</scope>
    <source>
        <strain evidence="2">AQ028</strain>
        <tissue evidence="2">Male pupae</tissue>
    </source>
</reference>
<name>A0ABD0TS07_LOXSC</name>
<feature type="compositionally biased region" description="Pro residues" evidence="1">
    <location>
        <begin position="103"/>
        <end position="118"/>
    </location>
</feature>
<feature type="region of interest" description="Disordered" evidence="1">
    <location>
        <begin position="423"/>
        <end position="579"/>
    </location>
</feature>
<feature type="compositionally biased region" description="Low complexity" evidence="1">
    <location>
        <begin position="137"/>
        <end position="156"/>
    </location>
</feature>
<dbReference type="AlphaFoldDB" id="A0ABD0TS07"/>
<evidence type="ECO:0000256" key="1">
    <source>
        <dbReference type="SAM" id="MobiDB-lite"/>
    </source>
</evidence>
<feature type="compositionally biased region" description="Basic residues" evidence="1">
    <location>
        <begin position="476"/>
        <end position="491"/>
    </location>
</feature>
<sequence length="630" mass="68564">MTGRVPPVPAPRRLSPRSPSLHTPTSYELTPENLAAWNAAPSDAGDGVDRVHNEPSFSPVYRPMDRAALFSSPGSTSPTQGVAKRPRRDSPGMEPRVETPQTPASPSPPPAMTTPPAIPSTSNADIASRYGLHPLSSTPTPTPRTQTSPPTTDRQTYAAKAASPPPPRGLTTTPPTTRQSPPAQSAPQAVRQQQRGHPPIVVECLPDWVAHFGRLHRLLGHAPNARPYKAGVRFLPHSEAEFRIVQRYLVDLTREDSSVQWHCYSPTHERPTKVAVLGLPSITPVADIKTALEDLGFTVEHVRHIPPRRDRAGCVHHVVLSRLAEEEQSRLYAIDELLYMPGVKVVAWRGRQGPSQCHRCQAFGHSSANCHRVPKCVRCSGEHVVADCPRPREATPTCANCGGAHAASDRRCVHFRKEARKRGIAIPPPVPKTAPKSTTVRPPPQAPVPPTVEMPEPTPGQTLAPPANNPLDKGARRGGRRRRGRKGKGRKAAPAPPTSEPLRPPTTQPLPERSTTQQVVVQAPPPTTSQDSLMGPITRANTAPAAETPHHTGHTRSIVTPNTERAHSRSRHDPDDTSLSQLMCDMEDMFTRILYEILDTIARGEDPTINIYAALGRLAVARAARSHTRR</sequence>
<organism evidence="2 3">
    <name type="scientific">Loxostege sticticalis</name>
    <name type="common">Beet webworm moth</name>
    <dbReference type="NCBI Taxonomy" id="481309"/>
    <lineage>
        <taxon>Eukaryota</taxon>
        <taxon>Metazoa</taxon>
        <taxon>Ecdysozoa</taxon>
        <taxon>Arthropoda</taxon>
        <taxon>Hexapoda</taxon>
        <taxon>Insecta</taxon>
        <taxon>Pterygota</taxon>
        <taxon>Neoptera</taxon>
        <taxon>Endopterygota</taxon>
        <taxon>Lepidoptera</taxon>
        <taxon>Glossata</taxon>
        <taxon>Ditrysia</taxon>
        <taxon>Pyraloidea</taxon>
        <taxon>Crambidae</taxon>
        <taxon>Pyraustinae</taxon>
        <taxon>Loxostege</taxon>
    </lineage>
</organism>
<proteinExistence type="predicted"/>
<protein>
    <recommendedName>
        <fullName evidence="4">Nucleic-acid-binding protein from transposon X-element</fullName>
    </recommendedName>
</protein>
<feature type="compositionally biased region" description="Low complexity" evidence="1">
    <location>
        <begin position="11"/>
        <end position="26"/>
    </location>
</feature>
<accession>A0ABD0TS07</accession>